<dbReference type="Pfam" id="PF06839">
    <property type="entry name" value="Zn_ribbon_GRF"/>
    <property type="match status" value="1"/>
</dbReference>
<evidence type="ECO:0000256" key="6">
    <source>
        <dbReference type="ARBA" id="ARBA00022833"/>
    </source>
</evidence>
<dbReference type="Pfam" id="PF03372">
    <property type="entry name" value="Exo_endo_phos"/>
    <property type="match status" value="1"/>
</dbReference>
<keyword evidence="8" id="KW-0539">Nucleus</keyword>
<feature type="domain" description="GRF-type" evidence="14">
    <location>
        <begin position="486"/>
        <end position="531"/>
    </location>
</feature>
<dbReference type="GO" id="GO:0003906">
    <property type="term" value="F:DNA-(apurinic or apyrimidinic site) endonuclease activity"/>
    <property type="evidence" value="ECO:0007669"/>
    <property type="project" value="TreeGrafter"/>
</dbReference>
<evidence type="ECO:0000256" key="5">
    <source>
        <dbReference type="ARBA" id="ARBA00022801"/>
    </source>
</evidence>
<dbReference type="AlphaFoldDB" id="A0A1G4J1T3"/>
<comment type="cofactor">
    <cofactor evidence="10">
        <name>Mg(2+)</name>
        <dbReference type="ChEBI" id="CHEBI:18420"/>
    </cofactor>
    <cofactor evidence="10">
        <name>Mn(2+)</name>
        <dbReference type="ChEBI" id="CHEBI:29035"/>
    </cofactor>
    <text evidence="10">Probably binds two magnesium or manganese ions per subunit.</text>
</comment>
<dbReference type="PANTHER" id="PTHR22748">
    <property type="entry name" value="AP ENDONUCLEASE"/>
    <property type="match status" value="1"/>
</dbReference>
<feature type="region of interest" description="Disordered" evidence="13">
    <location>
        <begin position="393"/>
        <end position="419"/>
    </location>
</feature>
<evidence type="ECO:0000256" key="2">
    <source>
        <dbReference type="ARBA" id="ARBA00013541"/>
    </source>
</evidence>
<evidence type="ECO:0000256" key="9">
    <source>
        <dbReference type="PIRSR" id="PIRSR604808-1"/>
    </source>
</evidence>
<feature type="binding site" evidence="10">
    <location>
        <position position="215"/>
    </location>
    <ligand>
        <name>Mg(2+)</name>
        <dbReference type="ChEBI" id="CHEBI:18420"/>
        <label>1</label>
    </ligand>
</feature>
<gene>
    <name evidence="15" type="ORF">LAME_0C05446G</name>
</gene>
<dbReference type="GO" id="GO:0008311">
    <property type="term" value="F:double-stranded DNA 3'-5' DNA exonuclease activity"/>
    <property type="evidence" value="ECO:0007669"/>
    <property type="project" value="TreeGrafter"/>
</dbReference>
<feature type="site" description="Interaction with DNA substrate" evidence="11">
    <location>
        <position position="347"/>
    </location>
</feature>
<feature type="binding site" evidence="10">
    <location>
        <position position="18"/>
    </location>
    <ligand>
        <name>Mg(2+)</name>
        <dbReference type="ChEBI" id="CHEBI:18420"/>
        <label>1</label>
    </ligand>
</feature>
<name>A0A1G4J1T3_9SACH</name>
<dbReference type="InterPro" id="IPR004808">
    <property type="entry name" value="AP_endonuc_1"/>
</dbReference>
<dbReference type="GO" id="GO:0008270">
    <property type="term" value="F:zinc ion binding"/>
    <property type="evidence" value="ECO:0007669"/>
    <property type="project" value="UniProtKB-KW"/>
</dbReference>
<evidence type="ECO:0000256" key="8">
    <source>
        <dbReference type="ARBA" id="ARBA00023242"/>
    </source>
</evidence>
<feature type="compositionally biased region" description="Polar residues" evidence="13">
    <location>
        <begin position="393"/>
        <end position="405"/>
    </location>
</feature>
<evidence type="ECO:0000313" key="16">
    <source>
        <dbReference type="Proteomes" id="UP000191144"/>
    </source>
</evidence>
<feature type="active site" evidence="9">
    <location>
        <position position="174"/>
    </location>
</feature>
<proteinExistence type="inferred from homology"/>
<feature type="site" description="Important for catalytic activity" evidence="11">
    <location>
        <position position="321"/>
    </location>
</feature>
<evidence type="ECO:0000313" key="15">
    <source>
        <dbReference type="EMBL" id="SCU83515.1"/>
    </source>
</evidence>
<evidence type="ECO:0000256" key="12">
    <source>
        <dbReference type="PROSITE-ProRule" id="PRU01343"/>
    </source>
</evidence>
<dbReference type="GO" id="GO:0006284">
    <property type="term" value="P:base-excision repair"/>
    <property type="evidence" value="ECO:0007669"/>
    <property type="project" value="TreeGrafter"/>
</dbReference>
<protein>
    <recommendedName>
        <fullName evidence="2">DNA-(apurinic or apyrimidinic site) endonuclease 2</fullName>
    </recommendedName>
</protein>
<dbReference type="InterPro" id="IPR036691">
    <property type="entry name" value="Endo/exonu/phosph_ase_sf"/>
</dbReference>
<dbReference type="PROSITE" id="PS51999">
    <property type="entry name" value="ZF_GRF"/>
    <property type="match status" value="1"/>
</dbReference>
<dbReference type="OrthoDB" id="391817at2759"/>
<feature type="binding site" evidence="10">
    <location>
        <position position="54"/>
    </location>
    <ligand>
        <name>Mg(2+)</name>
        <dbReference type="ChEBI" id="CHEBI:18420"/>
        <label>1</label>
    </ligand>
</feature>
<dbReference type="SUPFAM" id="SSF56219">
    <property type="entry name" value="DNase I-like"/>
    <property type="match status" value="1"/>
</dbReference>
<keyword evidence="6" id="KW-0862">Zinc</keyword>
<dbReference type="PROSITE" id="PS51435">
    <property type="entry name" value="AP_NUCLEASE_F1_4"/>
    <property type="match status" value="1"/>
</dbReference>
<organism evidence="15 16">
    <name type="scientific">Lachancea meyersii CBS 8951</name>
    <dbReference type="NCBI Taxonomy" id="1266667"/>
    <lineage>
        <taxon>Eukaryota</taxon>
        <taxon>Fungi</taxon>
        <taxon>Dikarya</taxon>
        <taxon>Ascomycota</taxon>
        <taxon>Saccharomycotina</taxon>
        <taxon>Saccharomycetes</taxon>
        <taxon>Saccharomycetales</taxon>
        <taxon>Saccharomycetaceae</taxon>
        <taxon>Lachancea</taxon>
    </lineage>
</organism>
<evidence type="ECO:0000259" key="14">
    <source>
        <dbReference type="PROSITE" id="PS51999"/>
    </source>
</evidence>
<dbReference type="InterPro" id="IPR010666">
    <property type="entry name" value="Znf_GRF"/>
</dbReference>
<keyword evidence="3 10" id="KW-0479">Metal-binding</keyword>
<feature type="binding site" evidence="10">
    <location>
        <position position="347"/>
    </location>
    <ligand>
        <name>Mg(2+)</name>
        <dbReference type="ChEBI" id="CHEBI:18420"/>
        <label>1</label>
    </ligand>
</feature>
<accession>A0A1G4J1T3</accession>
<dbReference type="GO" id="GO:0008081">
    <property type="term" value="F:phosphoric diester hydrolase activity"/>
    <property type="evidence" value="ECO:0007669"/>
    <property type="project" value="TreeGrafter"/>
</dbReference>
<evidence type="ECO:0000256" key="4">
    <source>
        <dbReference type="ARBA" id="ARBA00022771"/>
    </source>
</evidence>
<evidence type="ECO:0000256" key="11">
    <source>
        <dbReference type="PIRSR" id="PIRSR604808-3"/>
    </source>
</evidence>
<evidence type="ECO:0000256" key="7">
    <source>
        <dbReference type="ARBA" id="ARBA00022842"/>
    </source>
</evidence>
<feature type="active site" description="Proton acceptor" evidence="9">
    <location>
        <position position="347"/>
    </location>
</feature>
<evidence type="ECO:0000256" key="13">
    <source>
        <dbReference type="SAM" id="MobiDB-lite"/>
    </source>
</evidence>
<keyword evidence="5" id="KW-0378">Hydrolase</keyword>
<feature type="compositionally biased region" description="Basic and acidic residues" evidence="13">
    <location>
        <begin position="406"/>
        <end position="419"/>
    </location>
</feature>
<feature type="site" description="Transition state stabilizer" evidence="11">
    <location>
        <position position="217"/>
    </location>
</feature>
<feature type="binding site" evidence="10">
    <location>
        <position position="346"/>
    </location>
    <ligand>
        <name>Mg(2+)</name>
        <dbReference type="ChEBI" id="CHEBI:18420"/>
        <label>1</label>
    </ligand>
</feature>
<dbReference type="GO" id="GO:0005634">
    <property type="term" value="C:nucleus"/>
    <property type="evidence" value="ECO:0007669"/>
    <property type="project" value="TreeGrafter"/>
</dbReference>
<evidence type="ECO:0000256" key="10">
    <source>
        <dbReference type="PIRSR" id="PIRSR604808-2"/>
    </source>
</evidence>
<keyword evidence="4 12" id="KW-0863">Zinc-finger</keyword>
<feature type="binding site" evidence="10">
    <location>
        <position position="217"/>
    </location>
    <ligand>
        <name>Mg(2+)</name>
        <dbReference type="ChEBI" id="CHEBI:18420"/>
        <label>1</label>
    </ligand>
</feature>
<keyword evidence="7 10" id="KW-0460">Magnesium</keyword>
<evidence type="ECO:0000256" key="1">
    <source>
        <dbReference type="ARBA" id="ARBA00007092"/>
    </source>
</evidence>
<sequence length="531" mass="59351">MAQIPNKTDSHVRFLTFNVNGLRTFFHYHPFSSMNNSLTKVFDYFQSDIITFQELKTDLPALTRWGKTRHFHSFISIPVKRRGYSGVGCWVRIVDPGDPLFDILQVVKAEEGITGYLKIKAGKSSVRYRDAKDIGIGGYDLLGISDENEALALDSEGRCVMVELKCNTVIVNTYCPANSSQTDEGEEFRLKFLKVLFRRIRNLHNAGKIVVLMGDINVCRDLIDQAEALKNAGVMVTALTKGSSVESSNPEAVKDFIYAPSRPARRLLNEMLIDSKVPELATSGALIDTTRFIQGGDRLKMYTVWNTLKNSRPINYGSRIDFIFVSATMRDQIEQADIWPQVMGSDHCPVYADMRLQASTNTISTGPMTLPPFEARFKHNLNNRDITSMFRQASTAREGSTISRQSDNRVTKAATDKRQRQASIAAALQDHSAKVRKPMDADADADSDADLVGNDSTLSMQPAIPAKESKSFFKMLNGILDKPPECKHGEPTILRTSKTQNNPGKKFWVCSRPKGDANDENASCGFFQWKC</sequence>
<feature type="active site" description="Proton donor/acceptor" evidence="9">
    <location>
        <position position="215"/>
    </location>
</feature>
<reference evidence="16" key="1">
    <citation type="submission" date="2016-03" db="EMBL/GenBank/DDBJ databases">
        <authorList>
            <person name="Devillers Hugo."/>
        </authorList>
    </citation>
    <scope>NUCLEOTIDE SEQUENCE [LARGE SCALE GENOMIC DNA]</scope>
</reference>
<dbReference type="InterPro" id="IPR005135">
    <property type="entry name" value="Endo/exonuclease/phosphatase"/>
</dbReference>
<dbReference type="Gene3D" id="3.60.10.10">
    <property type="entry name" value="Endonuclease/exonuclease/phosphatase"/>
    <property type="match status" value="1"/>
</dbReference>
<dbReference type="EMBL" id="LT598479">
    <property type="protein sequence ID" value="SCU83515.1"/>
    <property type="molecule type" value="Genomic_DNA"/>
</dbReference>
<dbReference type="PANTHER" id="PTHR22748:SF4">
    <property type="entry name" value="DNA-(APURINIC OR APYRIMIDINIC SITE) ENDONUCLEASE 2"/>
    <property type="match status" value="1"/>
</dbReference>
<dbReference type="Proteomes" id="UP000191144">
    <property type="component" value="Chromosome C"/>
</dbReference>
<evidence type="ECO:0000256" key="3">
    <source>
        <dbReference type="ARBA" id="ARBA00022723"/>
    </source>
</evidence>
<comment type="similarity">
    <text evidence="1">Belongs to the DNA repair enzymes AP/ExoA family.</text>
</comment>
<keyword evidence="16" id="KW-1185">Reference proteome</keyword>
<keyword evidence="10" id="KW-0464">Manganese</keyword>